<protein>
    <submittedName>
        <fullName evidence="9">Cation diffusion facilitator family transporter</fullName>
    </submittedName>
</protein>
<dbReference type="PANTHER" id="PTHR43840">
    <property type="entry name" value="MITOCHONDRIAL METAL TRANSPORTER 1-RELATED"/>
    <property type="match status" value="1"/>
</dbReference>
<dbReference type="PANTHER" id="PTHR43840:SF30">
    <property type="entry name" value="TRANSPORT PROTEIN, HYPOTHETICAL"/>
    <property type="match status" value="1"/>
</dbReference>
<dbReference type="SUPFAM" id="SSF160240">
    <property type="entry name" value="Cation efflux protein cytoplasmic domain-like"/>
    <property type="match status" value="1"/>
</dbReference>
<feature type="domain" description="Cation efflux protein cytoplasmic" evidence="8">
    <location>
        <begin position="264"/>
        <end position="326"/>
    </location>
</feature>
<evidence type="ECO:0000259" key="8">
    <source>
        <dbReference type="Pfam" id="PF16916"/>
    </source>
</evidence>
<dbReference type="GO" id="GO:0016020">
    <property type="term" value="C:membrane"/>
    <property type="evidence" value="ECO:0007669"/>
    <property type="project" value="UniProtKB-SubCell"/>
</dbReference>
<dbReference type="HOGENOM" id="CLU_013430_3_3_2"/>
<feature type="transmembrane region" description="Helical" evidence="6">
    <location>
        <begin position="228"/>
        <end position="246"/>
    </location>
</feature>
<dbReference type="STRING" id="1459636.NTE_00935"/>
<dbReference type="GO" id="GO:0008324">
    <property type="term" value="F:monoatomic cation transmembrane transporter activity"/>
    <property type="evidence" value="ECO:0007669"/>
    <property type="project" value="InterPro"/>
</dbReference>
<evidence type="ECO:0000313" key="10">
    <source>
        <dbReference type="Proteomes" id="UP000028194"/>
    </source>
</evidence>
<evidence type="ECO:0000313" key="9">
    <source>
        <dbReference type="EMBL" id="AIF83011.1"/>
    </source>
</evidence>
<dbReference type="InterPro" id="IPR058533">
    <property type="entry name" value="Cation_efflux_TM"/>
</dbReference>
<feature type="transmembrane region" description="Helical" evidence="6">
    <location>
        <begin position="97"/>
        <end position="115"/>
    </location>
</feature>
<dbReference type="EMBL" id="CP007174">
    <property type="protein sequence ID" value="AIF83011.1"/>
    <property type="molecule type" value="Genomic_DNA"/>
</dbReference>
<feature type="transmembrane region" description="Helical" evidence="6">
    <location>
        <begin position="161"/>
        <end position="180"/>
    </location>
</feature>
<feature type="transmembrane region" description="Helical" evidence="6">
    <location>
        <begin position="127"/>
        <end position="149"/>
    </location>
</feature>
<dbReference type="Pfam" id="PF16916">
    <property type="entry name" value="ZT_dimer"/>
    <property type="match status" value="1"/>
</dbReference>
<name>A0A075MN89_9ARCH</name>
<feature type="transmembrane region" description="Helical" evidence="6">
    <location>
        <begin position="201"/>
        <end position="222"/>
    </location>
</feature>
<dbReference type="Proteomes" id="UP000028194">
    <property type="component" value="Chromosome"/>
</dbReference>
<dbReference type="InterPro" id="IPR002524">
    <property type="entry name" value="Cation_efflux"/>
</dbReference>
<dbReference type="NCBIfam" id="TIGR01297">
    <property type="entry name" value="CDF"/>
    <property type="match status" value="1"/>
</dbReference>
<dbReference type="InterPro" id="IPR027470">
    <property type="entry name" value="Cation_efflux_CTD"/>
</dbReference>
<dbReference type="Pfam" id="PF01545">
    <property type="entry name" value="Cation_efflux"/>
    <property type="match status" value="1"/>
</dbReference>
<reference evidence="9 10" key="1">
    <citation type="journal article" date="2014" name="PLoS ONE">
        <title>Genome Sequence of Candidatus Nitrososphaera evergladensis from Group I.1b Enriched from Everglades Soil Reveals Novel Genomic Features of the Ammonia-Oxidizing Archaea.</title>
        <authorList>
            <person name="Zhalnina K.V."/>
            <person name="Dias R."/>
            <person name="Leonard M.T."/>
            <person name="Dorr de Quadros P."/>
            <person name="Camargo F.A."/>
            <person name="Drew J.C."/>
            <person name="Farmerie W.G."/>
            <person name="Daroub S.H."/>
            <person name="Triplett E.W."/>
        </authorList>
    </citation>
    <scope>NUCLEOTIDE SEQUENCE [LARGE SCALE GENOMIC DNA]</scope>
    <source>
        <strain evidence="9 10">SR1</strain>
    </source>
</reference>
<evidence type="ECO:0000256" key="5">
    <source>
        <dbReference type="ARBA" id="ARBA00023136"/>
    </source>
</evidence>
<accession>A0A075MN89</accession>
<evidence type="ECO:0000256" key="4">
    <source>
        <dbReference type="ARBA" id="ARBA00022989"/>
    </source>
</evidence>
<dbReference type="InterPro" id="IPR050291">
    <property type="entry name" value="CDF_Transporter"/>
</dbReference>
<dbReference type="SUPFAM" id="SSF161111">
    <property type="entry name" value="Cation efflux protein transmembrane domain-like"/>
    <property type="match status" value="1"/>
</dbReference>
<keyword evidence="10" id="KW-1185">Reference proteome</keyword>
<comment type="subcellular location">
    <subcellularLocation>
        <location evidence="1">Membrane</location>
        <topology evidence="1">Multi-pass membrane protein</topology>
    </subcellularLocation>
</comment>
<keyword evidence="2" id="KW-0813">Transport</keyword>
<evidence type="ECO:0000256" key="2">
    <source>
        <dbReference type="ARBA" id="ARBA00022448"/>
    </source>
</evidence>
<evidence type="ECO:0000256" key="3">
    <source>
        <dbReference type="ARBA" id="ARBA00022692"/>
    </source>
</evidence>
<dbReference type="Gene3D" id="1.20.1510.10">
    <property type="entry name" value="Cation efflux protein transmembrane domain"/>
    <property type="match status" value="1"/>
</dbReference>
<dbReference type="InterPro" id="IPR036837">
    <property type="entry name" value="Cation_efflux_CTD_sf"/>
</dbReference>
<dbReference type="Gene3D" id="3.30.70.1350">
    <property type="entry name" value="Cation efflux protein, cytoplasmic domain"/>
    <property type="match status" value="1"/>
</dbReference>
<dbReference type="InterPro" id="IPR027469">
    <property type="entry name" value="Cation_efflux_TMD_sf"/>
</dbReference>
<proteinExistence type="predicted"/>
<evidence type="ECO:0000256" key="1">
    <source>
        <dbReference type="ARBA" id="ARBA00004141"/>
    </source>
</evidence>
<evidence type="ECO:0000259" key="7">
    <source>
        <dbReference type="Pfam" id="PF01545"/>
    </source>
</evidence>
<dbReference type="KEGG" id="nev:NTE_00935"/>
<organism evidence="9 10">
    <name type="scientific">Candidatus Nitrososphaera evergladensis SR1</name>
    <dbReference type="NCBI Taxonomy" id="1459636"/>
    <lineage>
        <taxon>Archaea</taxon>
        <taxon>Nitrososphaerota</taxon>
        <taxon>Nitrososphaeria</taxon>
        <taxon>Nitrososphaerales</taxon>
        <taxon>Nitrososphaeraceae</taxon>
        <taxon>Nitrososphaera</taxon>
    </lineage>
</organism>
<keyword evidence="4 6" id="KW-1133">Transmembrane helix</keyword>
<gene>
    <name evidence="9" type="ORF">NTE_00935</name>
</gene>
<keyword evidence="5 6" id="KW-0472">Membrane</keyword>
<feature type="domain" description="Cation efflux protein transmembrane" evidence="7">
    <location>
        <begin position="61"/>
        <end position="254"/>
    </location>
</feature>
<evidence type="ECO:0000256" key="6">
    <source>
        <dbReference type="SAM" id="Phobius"/>
    </source>
</evidence>
<dbReference type="eggNOG" id="arCOG01474">
    <property type="taxonomic scope" value="Archaea"/>
</dbReference>
<keyword evidence="3 6" id="KW-0812">Transmembrane</keyword>
<feature type="transmembrane region" description="Helical" evidence="6">
    <location>
        <begin position="59"/>
        <end position="77"/>
    </location>
</feature>
<sequence length="352" mass="38061">MLQPFPTLKYDDLDSYLVKLLDDPFAVDVQHGSPTAAETARSSSSSSSMSEGLKAGQQIAKISVITLVAIGIVELVVGQISGSIVATADGIDSLSDAMISLIVFVGLYLATRPANKRFPFGYYKVESFAALLAAIGMVAIGAFILYHSYESFVNPHRIEQPVLTMVVLASAGGVSLHRALQMRKIARKYDLLSLKTDAKNSIKDGSASIIGFVSVLVASQFGFLQMDAIGGMIIAGYIFSVAYFSLRQSSLTLVDAWQNPGTSDKVKQLIESKFQAEPVKVRSVFLRPTGMMAHAEVHLEVDGDKKLQDFESLSFQVQSLIRSKFRLIDRISVIPHPLTFDGGGKKKGTTTA</sequence>
<dbReference type="AlphaFoldDB" id="A0A075MN89"/>